<feature type="domain" description="Cardiolipin synthase N-terminal" evidence="7">
    <location>
        <begin position="13"/>
        <end position="47"/>
    </location>
</feature>
<organism evidence="8 9">
    <name type="scientific">Breznakiella homolactica</name>
    <dbReference type="NCBI Taxonomy" id="2798577"/>
    <lineage>
        <taxon>Bacteria</taxon>
        <taxon>Pseudomonadati</taxon>
        <taxon>Spirochaetota</taxon>
        <taxon>Spirochaetia</taxon>
        <taxon>Spirochaetales</taxon>
        <taxon>Breznakiellaceae</taxon>
        <taxon>Breznakiella</taxon>
    </lineage>
</organism>
<sequence>MYYILAILPYLIQLACVIHVFRTGRNTTWIWVIIFLPYIGGIAYLLAEILPDLRTRKSLHEISDIVVSTIMPSRKIDKLKSEAEFTPSFQNRKALADEYLASGYFEEAVRLYDALLTGHEKNNPSCLLMKAKALYGLKRYEEAAGTVKVLEETGFVYSRESEVLIKLKIAEHIQDKASADLLYEQFRKKFSSFEINYYYAEYLIEQGETGKAESIINEAAETRDHLRKSRIKFERKWADKTVALRRKIKK</sequence>
<dbReference type="Pfam" id="PF13432">
    <property type="entry name" value="TPR_16"/>
    <property type="match status" value="1"/>
</dbReference>
<keyword evidence="5 6" id="KW-0472">Membrane</keyword>
<keyword evidence="2" id="KW-1003">Cell membrane</keyword>
<keyword evidence="4 6" id="KW-1133">Transmembrane helix</keyword>
<evidence type="ECO:0000313" key="9">
    <source>
        <dbReference type="Proteomes" id="UP000595917"/>
    </source>
</evidence>
<gene>
    <name evidence="8" type="ORF">JFL75_04150</name>
</gene>
<evidence type="ECO:0000259" key="7">
    <source>
        <dbReference type="Pfam" id="PF13396"/>
    </source>
</evidence>
<dbReference type="Proteomes" id="UP000595917">
    <property type="component" value="Chromosome"/>
</dbReference>
<dbReference type="InterPro" id="IPR027379">
    <property type="entry name" value="CLS_N"/>
</dbReference>
<evidence type="ECO:0000256" key="3">
    <source>
        <dbReference type="ARBA" id="ARBA00022692"/>
    </source>
</evidence>
<dbReference type="GO" id="GO:0005886">
    <property type="term" value="C:plasma membrane"/>
    <property type="evidence" value="ECO:0007669"/>
    <property type="project" value="UniProtKB-SubCell"/>
</dbReference>
<feature type="transmembrane region" description="Helical" evidence="6">
    <location>
        <begin position="5"/>
        <end position="22"/>
    </location>
</feature>
<dbReference type="EMBL" id="CP067089">
    <property type="protein sequence ID" value="QQO10118.1"/>
    <property type="molecule type" value="Genomic_DNA"/>
</dbReference>
<dbReference type="KEGG" id="bhc:JFL75_04150"/>
<evidence type="ECO:0000256" key="4">
    <source>
        <dbReference type="ARBA" id="ARBA00022989"/>
    </source>
</evidence>
<evidence type="ECO:0000313" key="8">
    <source>
        <dbReference type="EMBL" id="QQO10118.1"/>
    </source>
</evidence>
<dbReference type="RefSeq" id="WP_215627422.1">
    <property type="nucleotide sequence ID" value="NZ_CP067089.2"/>
</dbReference>
<proteinExistence type="predicted"/>
<keyword evidence="3 6" id="KW-0812">Transmembrane</keyword>
<dbReference type="AlphaFoldDB" id="A0A7T7XPJ6"/>
<reference evidence="8" key="1">
    <citation type="submission" date="2021-01" db="EMBL/GenBank/DDBJ databases">
        <title>Description of Breznakiella homolactica.</title>
        <authorList>
            <person name="Song Y."/>
            <person name="Brune A."/>
        </authorList>
    </citation>
    <scope>NUCLEOTIDE SEQUENCE</scope>
    <source>
        <strain evidence="8">RmG30</strain>
    </source>
</reference>
<dbReference type="PIRSF" id="PIRSF030959">
    <property type="entry name" value="UCP030959"/>
    <property type="match status" value="1"/>
</dbReference>
<keyword evidence="9" id="KW-1185">Reference proteome</keyword>
<dbReference type="SUPFAM" id="SSF48452">
    <property type="entry name" value="TPR-like"/>
    <property type="match status" value="1"/>
</dbReference>
<evidence type="ECO:0000256" key="2">
    <source>
        <dbReference type="ARBA" id="ARBA00022475"/>
    </source>
</evidence>
<evidence type="ECO:0000256" key="1">
    <source>
        <dbReference type="ARBA" id="ARBA00004651"/>
    </source>
</evidence>
<protein>
    <submittedName>
        <fullName evidence="8">Tetratricopeptide repeat protein</fullName>
    </submittedName>
</protein>
<dbReference type="InterPro" id="IPR011990">
    <property type="entry name" value="TPR-like_helical_dom_sf"/>
</dbReference>
<dbReference type="Pfam" id="PF13396">
    <property type="entry name" value="PLDc_N"/>
    <property type="match status" value="1"/>
</dbReference>
<name>A0A7T7XPJ6_9SPIR</name>
<dbReference type="Gene3D" id="1.25.40.10">
    <property type="entry name" value="Tetratricopeptide repeat domain"/>
    <property type="match status" value="1"/>
</dbReference>
<evidence type="ECO:0000256" key="6">
    <source>
        <dbReference type="SAM" id="Phobius"/>
    </source>
</evidence>
<dbReference type="InterPro" id="IPR014562">
    <property type="entry name" value="UCP030959_TPR_rpt-cont"/>
</dbReference>
<evidence type="ECO:0000256" key="5">
    <source>
        <dbReference type="ARBA" id="ARBA00023136"/>
    </source>
</evidence>
<feature type="transmembrane region" description="Helical" evidence="6">
    <location>
        <begin position="28"/>
        <end position="47"/>
    </location>
</feature>
<comment type="subcellular location">
    <subcellularLocation>
        <location evidence="1">Cell membrane</location>
        <topology evidence="1">Multi-pass membrane protein</topology>
    </subcellularLocation>
</comment>
<accession>A0A7T7XPJ6</accession>